<dbReference type="GO" id="GO:0016757">
    <property type="term" value="F:glycosyltransferase activity"/>
    <property type="evidence" value="ECO:0007669"/>
    <property type="project" value="UniProtKB-KW"/>
</dbReference>
<dbReference type="KEGG" id="dsl:Dacsa_1775"/>
<dbReference type="InterPro" id="IPR029044">
    <property type="entry name" value="Nucleotide-diphossugar_trans"/>
</dbReference>
<feature type="domain" description="Glycosyltransferase 2-like" evidence="5">
    <location>
        <begin position="4"/>
        <end position="129"/>
    </location>
</feature>
<dbReference type="eggNOG" id="COG1216">
    <property type="taxonomic scope" value="Bacteria"/>
</dbReference>
<dbReference type="PANTHER" id="PTHR43179:SF12">
    <property type="entry name" value="GALACTOFURANOSYLTRANSFERASE GLFT2"/>
    <property type="match status" value="1"/>
</dbReference>
<dbReference type="STRING" id="13035.Dacsa_1775"/>
<evidence type="ECO:0000259" key="5">
    <source>
        <dbReference type="Pfam" id="PF00535"/>
    </source>
</evidence>
<dbReference type="InterPro" id="IPR001173">
    <property type="entry name" value="Glyco_trans_2-like"/>
</dbReference>
<dbReference type="SUPFAM" id="SSF53448">
    <property type="entry name" value="Nucleotide-diphospho-sugar transferases"/>
    <property type="match status" value="1"/>
</dbReference>
<dbReference type="Gene3D" id="3.90.550.10">
    <property type="entry name" value="Spore Coat Polysaccharide Biosynthesis Protein SpsA, Chain A"/>
    <property type="match status" value="1"/>
</dbReference>
<evidence type="ECO:0000256" key="3">
    <source>
        <dbReference type="ARBA" id="ARBA00022676"/>
    </source>
</evidence>
<dbReference type="AlphaFoldDB" id="K9YVR5"/>
<dbReference type="RefSeq" id="WP_015229432.1">
    <property type="nucleotide sequence ID" value="NC_019780.1"/>
</dbReference>
<gene>
    <name evidence="6" type="ORF">Dacsa_1775</name>
</gene>
<dbReference type="OrthoDB" id="9813495at2"/>
<accession>K9YVR5</accession>
<dbReference type="EMBL" id="CP003944">
    <property type="protein sequence ID" value="AFZ50435.1"/>
    <property type="molecule type" value="Genomic_DNA"/>
</dbReference>
<comment type="pathway">
    <text evidence="1">Cell wall biogenesis; cell wall polysaccharide biosynthesis.</text>
</comment>
<proteinExistence type="inferred from homology"/>
<sequence>MLYFIIVNYYSEPLIIKLLKSLIKIKLIPKEVIIIDNSNSDSNIIFSRFLSLKLKRIKSDHNIGFGRACNLGLKYIYSQDTKALVWLLNPDTCLSPSIIDQASSFFNQYPEISILGTLIYSKDQKIWFGGGQFNRNTGAIFAQNLFTLSSPKPYYVCDWVSGCSMIINFNHFQKCPQFDPNYFLYYEDFDFCQRYQSQGHLVAVTDHISVIHEVSAITNRNLRSKFYHSTYSYLFTLERYTAKPVFYLRFLRLIIYAFILLPVKPAIALGKITGAWHYIRKSISGVLPFTH</sequence>
<dbReference type="PANTHER" id="PTHR43179">
    <property type="entry name" value="RHAMNOSYLTRANSFERASE WBBL"/>
    <property type="match status" value="1"/>
</dbReference>
<comment type="similarity">
    <text evidence="2">Belongs to the glycosyltransferase 2 family.</text>
</comment>
<protein>
    <submittedName>
        <fullName evidence="6">Glycosyltransferase</fullName>
    </submittedName>
</protein>
<evidence type="ECO:0000256" key="4">
    <source>
        <dbReference type="ARBA" id="ARBA00022679"/>
    </source>
</evidence>
<dbReference type="Pfam" id="PF00535">
    <property type="entry name" value="Glycos_transf_2"/>
    <property type="match status" value="1"/>
</dbReference>
<reference evidence="6" key="1">
    <citation type="submission" date="2012-04" db="EMBL/GenBank/DDBJ databases">
        <title>Finished genome of Dactylococcopsis salina PCC 8305.</title>
        <authorList>
            <consortium name="US DOE Joint Genome Institute"/>
            <person name="Gugger M."/>
            <person name="Coursin T."/>
            <person name="Rippka R."/>
            <person name="Tandeau De Marsac N."/>
            <person name="Huntemann M."/>
            <person name="Wei C.-L."/>
            <person name="Han J."/>
            <person name="Detter J.C."/>
            <person name="Han C."/>
            <person name="Tapia R."/>
            <person name="Daligault H."/>
            <person name="Chen A."/>
            <person name="Krypides N."/>
            <person name="Mavromatis K."/>
            <person name="Markowitz V."/>
            <person name="Szeto E."/>
            <person name="Ivanova N."/>
            <person name="Ovchinnikova G."/>
            <person name="Pagani I."/>
            <person name="Pati A."/>
            <person name="Goodwin L."/>
            <person name="Peters L."/>
            <person name="Pitluck S."/>
            <person name="Woyke T."/>
            <person name="Kerfeld C."/>
        </authorList>
    </citation>
    <scope>NUCLEOTIDE SEQUENCE [LARGE SCALE GENOMIC DNA]</scope>
    <source>
        <strain evidence="6">PCC 8305</strain>
    </source>
</reference>
<evidence type="ECO:0000313" key="7">
    <source>
        <dbReference type="Proteomes" id="UP000010482"/>
    </source>
</evidence>
<evidence type="ECO:0000256" key="2">
    <source>
        <dbReference type="ARBA" id="ARBA00006739"/>
    </source>
</evidence>
<keyword evidence="4" id="KW-0808">Transferase</keyword>
<evidence type="ECO:0000313" key="6">
    <source>
        <dbReference type="EMBL" id="AFZ50435.1"/>
    </source>
</evidence>
<name>K9YVR5_DACS8</name>
<organism evidence="6 7">
    <name type="scientific">Dactylococcopsis salina (strain PCC 8305)</name>
    <name type="common">Myxobactron salinum</name>
    <dbReference type="NCBI Taxonomy" id="13035"/>
    <lineage>
        <taxon>Bacteria</taxon>
        <taxon>Bacillati</taxon>
        <taxon>Cyanobacteriota</taxon>
        <taxon>Cyanophyceae</taxon>
        <taxon>Nodosilineales</taxon>
        <taxon>Cymatolegaceae</taxon>
        <taxon>Dactylococcopsis</taxon>
    </lineage>
</organism>
<dbReference type="HOGENOM" id="CLU_023845_4_1_3"/>
<evidence type="ECO:0000256" key="1">
    <source>
        <dbReference type="ARBA" id="ARBA00004776"/>
    </source>
</evidence>
<keyword evidence="3" id="KW-0328">Glycosyltransferase</keyword>
<dbReference type="PATRIC" id="fig|13035.3.peg.2008"/>
<keyword evidence="7" id="KW-1185">Reference proteome</keyword>
<dbReference type="Proteomes" id="UP000010482">
    <property type="component" value="Chromosome"/>
</dbReference>